<name>A0A8S3B5J9_9BILA</name>
<dbReference type="AlphaFoldDB" id="A0A8S3B5J9"/>
<evidence type="ECO:0000313" key="2">
    <source>
        <dbReference type="EMBL" id="CAF4746138.1"/>
    </source>
</evidence>
<organism evidence="2 3">
    <name type="scientific">Rotaria magnacalcarata</name>
    <dbReference type="NCBI Taxonomy" id="392030"/>
    <lineage>
        <taxon>Eukaryota</taxon>
        <taxon>Metazoa</taxon>
        <taxon>Spiralia</taxon>
        <taxon>Gnathifera</taxon>
        <taxon>Rotifera</taxon>
        <taxon>Eurotatoria</taxon>
        <taxon>Bdelloidea</taxon>
        <taxon>Philodinida</taxon>
        <taxon>Philodinidae</taxon>
        <taxon>Rotaria</taxon>
    </lineage>
</organism>
<proteinExistence type="predicted"/>
<sequence>EPINSYYKYCLERVRIGLNENKNEPDADEDIEEIVKNNDDGNDQNIECTEEDEQDTCEPLPSEKDIKEPLDKEDENA</sequence>
<dbReference type="Proteomes" id="UP000681720">
    <property type="component" value="Unassembled WGS sequence"/>
</dbReference>
<feature type="non-terminal residue" evidence="2">
    <location>
        <position position="77"/>
    </location>
</feature>
<feature type="region of interest" description="Disordered" evidence="1">
    <location>
        <begin position="34"/>
        <end position="77"/>
    </location>
</feature>
<gene>
    <name evidence="2" type="ORF">GIL414_LOCUS44943</name>
</gene>
<comment type="caution">
    <text evidence="2">The sequence shown here is derived from an EMBL/GenBank/DDBJ whole genome shotgun (WGS) entry which is preliminary data.</text>
</comment>
<accession>A0A8S3B5J9</accession>
<evidence type="ECO:0000256" key="1">
    <source>
        <dbReference type="SAM" id="MobiDB-lite"/>
    </source>
</evidence>
<evidence type="ECO:0000313" key="3">
    <source>
        <dbReference type="Proteomes" id="UP000681720"/>
    </source>
</evidence>
<protein>
    <submittedName>
        <fullName evidence="2">Uncharacterized protein</fullName>
    </submittedName>
</protein>
<dbReference type="EMBL" id="CAJOBJ010136942">
    <property type="protein sequence ID" value="CAF4746138.1"/>
    <property type="molecule type" value="Genomic_DNA"/>
</dbReference>
<feature type="compositionally biased region" description="Basic and acidic residues" evidence="1">
    <location>
        <begin position="61"/>
        <end position="70"/>
    </location>
</feature>
<reference evidence="2" key="1">
    <citation type="submission" date="2021-02" db="EMBL/GenBank/DDBJ databases">
        <authorList>
            <person name="Nowell W R."/>
        </authorList>
    </citation>
    <scope>NUCLEOTIDE SEQUENCE</scope>
</reference>
<feature type="non-terminal residue" evidence="2">
    <location>
        <position position="1"/>
    </location>
</feature>